<evidence type="ECO:0000313" key="2">
    <source>
        <dbReference type="Proteomes" id="UP000024404"/>
    </source>
</evidence>
<dbReference type="Proteomes" id="UP000024404">
    <property type="component" value="Unassembled WGS sequence"/>
</dbReference>
<keyword evidence="2" id="KW-1185">Reference proteome</keyword>
<evidence type="ECO:0000313" key="1">
    <source>
        <dbReference type="EnsemblMetazoa" id="OVOC9459.1"/>
    </source>
</evidence>
<dbReference type="EnsemblMetazoa" id="OVOC9459.1">
    <property type="protein sequence ID" value="OVOC9459.1"/>
    <property type="gene ID" value="WBGene00246268"/>
</dbReference>
<accession>A0A8R1Y513</accession>
<dbReference type="AlphaFoldDB" id="A0A8R1Y513"/>
<name>A0A8R1Y513_ONCVO</name>
<reference evidence="2" key="1">
    <citation type="submission" date="2013-10" db="EMBL/GenBank/DDBJ databases">
        <title>Genome sequencing of Onchocerca volvulus.</title>
        <authorList>
            <person name="Cotton J."/>
            <person name="Tsai J."/>
            <person name="Stanley E."/>
            <person name="Tracey A."/>
            <person name="Holroyd N."/>
            <person name="Lustigman S."/>
            <person name="Berriman M."/>
        </authorList>
    </citation>
    <scope>NUCLEOTIDE SEQUENCE</scope>
</reference>
<sequence length="60" mass="7060">METMDENNSNSSFSFDPCGSDPVYQAYFIHMNAGRLKVCYKIIYPIIYFNFTYVIRDNQS</sequence>
<organism evidence="1 2">
    <name type="scientific">Onchocerca volvulus</name>
    <dbReference type="NCBI Taxonomy" id="6282"/>
    <lineage>
        <taxon>Eukaryota</taxon>
        <taxon>Metazoa</taxon>
        <taxon>Ecdysozoa</taxon>
        <taxon>Nematoda</taxon>
        <taxon>Chromadorea</taxon>
        <taxon>Rhabditida</taxon>
        <taxon>Spirurina</taxon>
        <taxon>Spiruromorpha</taxon>
        <taxon>Filarioidea</taxon>
        <taxon>Onchocercidae</taxon>
        <taxon>Onchocerca</taxon>
    </lineage>
</organism>
<dbReference type="EMBL" id="CMVM020000276">
    <property type="status" value="NOT_ANNOTATED_CDS"/>
    <property type="molecule type" value="Genomic_DNA"/>
</dbReference>
<proteinExistence type="predicted"/>
<reference evidence="1" key="2">
    <citation type="submission" date="2022-06" db="UniProtKB">
        <authorList>
            <consortium name="EnsemblMetazoa"/>
        </authorList>
    </citation>
    <scope>IDENTIFICATION</scope>
</reference>
<protein>
    <submittedName>
        <fullName evidence="1">Uncharacterized protein</fullName>
    </submittedName>
</protein>